<dbReference type="PANTHER" id="PTHR33452:SF1">
    <property type="entry name" value="INNER MEMBRANE PROTEIN YPHA-RELATED"/>
    <property type="match status" value="1"/>
</dbReference>
<accession>A0A1M5IHF3</accession>
<sequence>MKNNLLIHLGLALLRIVPAAFMLSHGYPKLQKLISGNMEFANPLGIGQGPSLFLTVIGEFICPLLIIIGFKTRWAAIPTAIVMLVAAFVVHGSDPFGTKELALVYALVFIVIFLLGPGKYSVDRK</sequence>
<evidence type="ECO:0000256" key="5">
    <source>
        <dbReference type="ARBA" id="ARBA00022989"/>
    </source>
</evidence>
<evidence type="ECO:0000256" key="1">
    <source>
        <dbReference type="ARBA" id="ARBA00004651"/>
    </source>
</evidence>
<feature type="transmembrane region" description="Helical" evidence="7">
    <location>
        <begin position="74"/>
        <end position="90"/>
    </location>
</feature>
<gene>
    <name evidence="8" type="ORF">SAMN04488116_0707</name>
</gene>
<dbReference type="InterPro" id="IPR051907">
    <property type="entry name" value="DoxX-like_oxidoreductase"/>
</dbReference>
<evidence type="ECO:0000256" key="4">
    <source>
        <dbReference type="ARBA" id="ARBA00022692"/>
    </source>
</evidence>
<keyword evidence="6 7" id="KW-0472">Membrane</keyword>
<comment type="similarity">
    <text evidence="2">Belongs to the DoxX family.</text>
</comment>
<keyword evidence="9" id="KW-1185">Reference proteome</keyword>
<dbReference type="Proteomes" id="UP000184532">
    <property type="component" value="Unassembled WGS sequence"/>
</dbReference>
<dbReference type="RefSeq" id="WP_073176497.1">
    <property type="nucleotide sequence ID" value="NZ_FQWL01000001.1"/>
</dbReference>
<dbReference type="InterPro" id="IPR032808">
    <property type="entry name" value="DoxX"/>
</dbReference>
<organism evidence="8 9">
    <name type="scientific">Flagellimonas flava</name>
    <dbReference type="NCBI Taxonomy" id="570519"/>
    <lineage>
        <taxon>Bacteria</taxon>
        <taxon>Pseudomonadati</taxon>
        <taxon>Bacteroidota</taxon>
        <taxon>Flavobacteriia</taxon>
        <taxon>Flavobacteriales</taxon>
        <taxon>Flavobacteriaceae</taxon>
        <taxon>Flagellimonas</taxon>
    </lineage>
</organism>
<feature type="transmembrane region" description="Helical" evidence="7">
    <location>
        <begin position="46"/>
        <end position="67"/>
    </location>
</feature>
<name>A0A1M5IHF3_9FLAO</name>
<evidence type="ECO:0000256" key="2">
    <source>
        <dbReference type="ARBA" id="ARBA00006679"/>
    </source>
</evidence>
<protein>
    <submittedName>
        <fullName evidence="8">Putative oxidoreductase</fullName>
    </submittedName>
</protein>
<dbReference type="AlphaFoldDB" id="A0A1M5IHF3"/>
<evidence type="ECO:0000256" key="7">
    <source>
        <dbReference type="SAM" id="Phobius"/>
    </source>
</evidence>
<dbReference type="EMBL" id="FQWL01000001">
    <property type="protein sequence ID" value="SHG27666.1"/>
    <property type="molecule type" value="Genomic_DNA"/>
</dbReference>
<feature type="transmembrane region" description="Helical" evidence="7">
    <location>
        <begin position="102"/>
        <end position="122"/>
    </location>
</feature>
<keyword evidence="4 7" id="KW-0812">Transmembrane</keyword>
<reference evidence="9" key="1">
    <citation type="submission" date="2016-11" db="EMBL/GenBank/DDBJ databases">
        <authorList>
            <person name="Varghese N."/>
            <person name="Submissions S."/>
        </authorList>
    </citation>
    <scope>NUCLEOTIDE SEQUENCE [LARGE SCALE GENOMIC DNA]</scope>
    <source>
        <strain evidence="9">DSM 22638</strain>
    </source>
</reference>
<evidence type="ECO:0000313" key="8">
    <source>
        <dbReference type="EMBL" id="SHG27666.1"/>
    </source>
</evidence>
<dbReference type="PANTHER" id="PTHR33452">
    <property type="entry name" value="OXIDOREDUCTASE CATD-RELATED"/>
    <property type="match status" value="1"/>
</dbReference>
<evidence type="ECO:0000313" key="9">
    <source>
        <dbReference type="Proteomes" id="UP000184532"/>
    </source>
</evidence>
<keyword evidence="5 7" id="KW-1133">Transmembrane helix</keyword>
<evidence type="ECO:0000256" key="6">
    <source>
        <dbReference type="ARBA" id="ARBA00023136"/>
    </source>
</evidence>
<dbReference type="STRING" id="570519.SAMN04488116_0707"/>
<proteinExistence type="inferred from homology"/>
<comment type="subcellular location">
    <subcellularLocation>
        <location evidence="1">Cell membrane</location>
        <topology evidence="1">Multi-pass membrane protein</topology>
    </subcellularLocation>
</comment>
<dbReference type="GO" id="GO:0005886">
    <property type="term" value="C:plasma membrane"/>
    <property type="evidence" value="ECO:0007669"/>
    <property type="project" value="UniProtKB-SubCell"/>
</dbReference>
<keyword evidence="3" id="KW-1003">Cell membrane</keyword>
<dbReference type="Pfam" id="PF07681">
    <property type="entry name" value="DoxX"/>
    <property type="match status" value="1"/>
</dbReference>
<evidence type="ECO:0000256" key="3">
    <source>
        <dbReference type="ARBA" id="ARBA00022475"/>
    </source>
</evidence>
<dbReference type="OrthoDB" id="9813193at2"/>